<dbReference type="AlphaFoldDB" id="A0A934KCY0"/>
<proteinExistence type="predicted"/>
<dbReference type="PANTHER" id="PTHR30522">
    <property type="entry name" value="NUCLEOSIDE TRIPHOSPHATE PYROPHOSPHOHYDROLASE"/>
    <property type="match status" value="1"/>
</dbReference>
<dbReference type="InterPro" id="IPR048011">
    <property type="entry name" value="NTP-PPase_MazG-like_C"/>
</dbReference>
<dbReference type="InterPro" id="IPR011551">
    <property type="entry name" value="NTP_PyrPHydrolase_MazG"/>
</dbReference>
<dbReference type="PANTHER" id="PTHR30522:SF0">
    <property type="entry name" value="NUCLEOSIDE TRIPHOSPHATE PYROPHOSPHOHYDROLASE"/>
    <property type="match status" value="1"/>
</dbReference>
<dbReference type="Pfam" id="PF03819">
    <property type="entry name" value="MazG"/>
    <property type="match status" value="1"/>
</dbReference>
<evidence type="ECO:0000313" key="4">
    <source>
        <dbReference type="Proteomes" id="UP000620075"/>
    </source>
</evidence>
<organism evidence="3 4">
    <name type="scientific">Candidatus Dormiibacter inghamiae</name>
    <dbReference type="NCBI Taxonomy" id="3127013"/>
    <lineage>
        <taxon>Bacteria</taxon>
        <taxon>Bacillati</taxon>
        <taxon>Candidatus Dormiibacterota</taxon>
        <taxon>Candidatus Dormibacteria</taxon>
        <taxon>Candidatus Dormibacterales</taxon>
        <taxon>Candidatus Dormibacteraceae</taxon>
        <taxon>Candidatus Dormiibacter</taxon>
    </lineage>
</organism>
<accession>A0A934KCY0</accession>
<protein>
    <submittedName>
        <fullName evidence="3">Nucleoside triphosphate pyrophosphohydrolase</fullName>
        <ecNumber evidence="3">3.6.1.9</ecNumber>
    </submittedName>
</protein>
<dbReference type="GO" id="GO:0006203">
    <property type="term" value="P:dGTP catabolic process"/>
    <property type="evidence" value="ECO:0007669"/>
    <property type="project" value="TreeGrafter"/>
</dbReference>
<dbReference type="InterPro" id="IPR048015">
    <property type="entry name" value="NTP-PPase_MazG-like_N"/>
</dbReference>
<dbReference type="Gene3D" id="1.10.287.1080">
    <property type="entry name" value="MazG-like"/>
    <property type="match status" value="2"/>
</dbReference>
<evidence type="ECO:0000313" key="3">
    <source>
        <dbReference type="EMBL" id="MBJ7602500.1"/>
    </source>
</evidence>
<dbReference type="Proteomes" id="UP000620075">
    <property type="component" value="Unassembled WGS sequence"/>
</dbReference>
<dbReference type="GO" id="GO:0046076">
    <property type="term" value="P:dTTP catabolic process"/>
    <property type="evidence" value="ECO:0007669"/>
    <property type="project" value="TreeGrafter"/>
</dbReference>
<evidence type="ECO:0000259" key="2">
    <source>
        <dbReference type="Pfam" id="PF03819"/>
    </source>
</evidence>
<dbReference type="SUPFAM" id="SSF101386">
    <property type="entry name" value="all-alpha NTP pyrophosphatases"/>
    <property type="match status" value="2"/>
</dbReference>
<dbReference type="GO" id="GO:0006950">
    <property type="term" value="P:response to stress"/>
    <property type="evidence" value="ECO:0007669"/>
    <property type="project" value="UniProtKB-ARBA"/>
</dbReference>
<dbReference type="EMBL" id="JAEKNQ010000019">
    <property type="protein sequence ID" value="MBJ7602500.1"/>
    <property type="molecule type" value="Genomic_DNA"/>
</dbReference>
<dbReference type="NCBIfam" id="TIGR00444">
    <property type="entry name" value="mazG"/>
    <property type="match status" value="1"/>
</dbReference>
<dbReference type="RefSeq" id="WP_338177046.1">
    <property type="nucleotide sequence ID" value="NZ_JAEKNQ010000019.1"/>
</dbReference>
<dbReference type="EC" id="3.6.1.9" evidence="3"/>
<sequence>MTEGSESQKRAQAEPEEAAGAAAQRPYPNDLSAIFRIARRLRAQDGCPWDRQQTHASLRPYLLEEAYELLEVLDQGDEDLKLREELGDVLLQVAMHAAIAEEEGRFDASDVSVGAAAKMVARHPHVFAGEQVADAEEVLKHWEERKAAEAERAGQPPALSLDRVPRALPALAWTYNMQKRAARLGFDLESQVAAAAAVSDQANVLGAAAPDGAAERAVGELLFAAVSLARTLKVNPEDALRSAGQRYRDRFAALDGRLRADGRSYRDLEPSELAEHWEETV</sequence>
<dbReference type="GO" id="GO:0046047">
    <property type="term" value="P:TTP catabolic process"/>
    <property type="evidence" value="ECO:0007669"/>
    <property type="project" value="TreeGrafter"/>
</dbReference>
<dbReference type="CDD" id="cd11528">
    <property type="entry name" value="NTP-PPase_MazG_Nterm"/>
    <property type="match status" value="1"/>
</dbReference>
<evidence type="ECO:0000256" key="1">
    <source>
        <dbReference type="SAM" id="MobiDB-lite"/>
    </source>
</evidence>
<dbReference type="GO" id="GO:0046052">
    <property type="term" value="P:UTP catabolic process"/>
    <property type="evidence" value="ECO:0007669"/>
    <property type="project" value="TreeGrafter"/>
</dbReference>
<dbReference type="FunFam" id="1.10.287.1080:FF:000001">
    <property type="entry name" value="Nucleoside triphosphate pyrophosphohydrolase"/>
    <property type="match status" value="1"/>
</dbReference>
<dbReference type="CDD" id="cd11529">
    <property type="entry name" value="NTP-PPase_MazG_Cterm"/>
    <property type="match status" value="1"/>
</dbReference>
<dbReference type="GO" id="GO:0046061">
    <property type="term" value="P:dATP catabolic process"/>
    <property type="evidence" value="ECO:0007669"/>
    <property type="project" value="TreeGrafter"/>
</dbReference>
<reference evidence="3 4" key="1">
    <citation type="submission" date="2020-10" db="EMBL/GenBank/DDBJ databases">
        <title>Ca. Dormibacterota MAGs.</title>
        <authorList>
            <person name="Montgomery K."/>
        </authorList>
    </citation>
    <scope>NUCLEOTIDE SEQUENCE [LARGE SCALE GENOMIC DNA]</scope>
    <source>
        <strain evidence="3">SC8811_S16_3</strain>
    </source>
</reference>
<dbReference type="InterPro" id="IPR004518">
    <property type="entry name" value="MazG-like_dom"/>
</dbReference>
<comment type="caution">
    <text evidence="3">The sequence shown here is derived from an EMBL/GenBank/DDBJ whole genome shotgun (WGS) entry which is preliminary data.</text>
</comment>
<feature type="domain" description="NTP pyrophosphohydrolase MazG-like" evidence="2">
    <location>
        <begin position="53"/>
        <end position="127"/>
    </location>
</feature>
<dbReference type="GO" id="GO:0047429">
    <property type="term" value="F:nucleoside triphosphate diphosphatase activity"/>
    <property type="evidence" value="ECO:0007669"/>
    <property type="project" value="UniProtKB-EC"/>
</dbReference>
<dbReference type="GO" id="GO:0046081">
    <property type="term" value="P:dUTP catabolic process"/>
    <property type="evidence" value="ECO:0007669"/>
    <property type="project" value="TreeGrafter"/>
</dbReference>
<feature type="region of interest" description="Disordered" evidence="1">
    <location>
        <begin position="1"/>
        <end position="25"/>
    </location>
</feature>
<feature type="compositionally biased region" description="Basic and acidic residues" evidence="1">
    <location>
        <begin position="1"/>
        <end position="13"/>
    </location>
</feature>
<name>A0A934KCY0_9BACT</name>
<gene>
    <name evidence="3" type="primary">mazG</name>
    <name evidence="3" type="ORF">JF888_04795</name>
</gene>
<keyword evidence="3" id="KW-0378">Hydrolase</keyword>
<dbReference type="NCBIfam" id="NF007113">
    <property type="entry name" value="PRK09562.1"/>
    <property type="match status" value="1"/>
</dbReference>